<dbReference type="Proteomes" id="UP000266841">
    <property type="component" value="Unassembled WGS sequence"/>
</dbReference>
<accession>K0TIP4</accession>
<dbReference type="EMBL" id="AGNL01001541">
    <property type="protein sequence ID" value="EJK76934.1"/>
    <property type="molecule type" value="Genomic_DNA"/>
</dbReference>
<feature type="non-terminal residue" evidence="2">
    <location>
        <position position="93"/>
    </location>
</feature>
<gene>
    <name evidence="2" type="ORF">THAOC_01271</name>
</gene>
<dbReference type="AlphaFoldDB" id="K0TIP4"/>
<evidence type="ECO:0000313" key="3">
    <source>
        <dbReference type="Proteomes" id="UP000266841"/>
    </source>
</evidence>
<feature type="compositionally biased region" description="Basic and acidic residues" evidence="1">
    <location>
        <begin position="60"/>
        <end position="69"/>
    </location>
</feature>
<sequence>MIASAMSRRSCRAAAGLRRPSESPALRLLSRRLSTGLLDDACRPDEPTGFPDLFLPDATSPERSEDHGPNRRNPRNLAVRLGVDGDGFLRYAY</sequence>
<name>K0TIP4_THAOC</name>
<keyword evidence="3" id="KW-1185">Reference proteome</keyword>
<feature type="region of interest" description="Disordered" evidence="1">
    <location>
        <begin position="40"/>
        <end position="78"/>
    </location>
</feature>
<protein>
    <submittedName>
        <fullName evidence="2">Uncharacterized protein</fullName>
    </submittedName>
</protein>
<proteinExistence type="predicted"/>
<evidence type="ECO:0000256" key="1">
    <source>
        <dbReference type="SAM" id="MobiDB-lite"/>
    </source>
</evidence>
<comment type="caution">
    <text evidence="2">The sequence shown here is derived from an EMBL/GenBank/DDBJ whole genome shotgun (WGS) entry which is preliminary data.</text>
</comment>
<evidence type="ECO:0000313" key="2">
    <source>
        <dbReference type="EMBL" id="EJK76934.1"/>
    </source>
</evidence>
<organism evidence="2 3">
    <name type="scientific">Thalassiosira oceanica</name>
    <name type="common">Marine diatom</name>
    <dbReference type="NCBI Taxonomy" id="159749"/>
    <lineage>
        <taxon>Eukaryota</taxon>
        <taxon>Sar</taxon>
        <taxon>Stramenopiles</taxon>
        <taxon>Ochrophyta</taxon>
        <taxon>Bacillariophyta</taxon>
        <taxon>Coscinodiscophyceae</taxon>
        <taxon>Thalassiosirophycidae</taxon>
        <taxon>Thalassiosirales</taxon>
        <taxon>Thalassiosiraceae</taxon>
        <taxon>Thalassiosira</taxon>
    </lineage>
</organism>
<reference evidence="2 3" key="1">
    <citation type="journal article" date="2012" name="Genome Biol.">
        <title>Genome and low-iron response of an oceanic diatom adapted to chronic iron limitation.</title>
        <authorList>
            <person name="Lommer M."/>
            <person name="Specht M."/>
            <person name="Roy A.S."/>
            <person name="Kraemer L."/>
            <person name="Andreson R."/>
            <person name="Gutowska M.A."/>
            <person name="Wolf J."/>
            <person name="Bergner S.V."/>
            <person name="Schilhabel M.B."/>
            <person name="Klostermeier U.C."/>
            <person name="Beiko R.G."/>
            <person name="Rosenstiel P."/>
            <person name="Hippler M."/>
            <person name="Laroche J."/>
        </authorList>
    </citation>
    <scope>NUCLEOTIDE SEQUENCE [LARGE SCALE GENOMIC DNA]</scope>
    <source>
        <strain evidence="2 3">CCMP1005</strain>
    </source>
</reference>
<feature type="region of interest" description="Disordered" evidence="1">
    <location>
        <begin position="1"/>
        <end position="20"/>
    </location>
</feature>